<evidence type="ECO:0008006" key="4">
    <source>
        <dbReference type="Google" id="ProtNLM"/>
    </source>
</evidence>
<dbReference type="RefSeq" id="WP_136405476.1">
    <property type="nucleotide sequence ID" value="NZ_JARXRQ010000007.1"/>
</dbReference>
<gene>
    <name evidence="2" type="ORF">E8K88_04615</name>
</gene>
<reference evidence="2 3" key="1">
    <citation type="submission" date="2019-04" db="EMBL/GenBank/DDBJ databases">
        <title>Lampropedia sp YIM MLB12 draf genome.</title>
        <authorList>
            <person name="Wang Y.-X."/>
        </authorList>
    </citation>
    <scope>NUCLEOTIDE SEQUENCE [LARGE SCALE GENOMIC DNA]</scope>
    <source>
        <strain evidence="2 3">YIM MLB12</strain>
    </source>
</reference>
<evidence type="ECO:0000313" key="3">
    <source>
        <dbReference type="Proteomes" id="UP000306236"/>
    </source>
</evidence>
<keyword evidence="3" id="KW-1185">Reference proteome</keyword>
<sequence>MKSFNKILAVVAVSMSTLAGVSAQAAQPWTGDQPRFGDFSDANTGAVNRADVQAQARQAIANNTFSDAKDNRVVVNPQASEASRAQVHAQAVEAMQNNSIAVGE</sequence>
<comment type="caution">
    <text evidence="2">The sequence shown here is derived from an EMBL/GenBank/DDBJ whole genome shotgun (WGS) entry which is preliminary data.</text>
</comment>
<dbReference type="AlphaFoldDB" id="A0A4S5BS94"/>
<evidence type="ECO:0000256" key="1">
    <source>
        <dbReference type="SAM" id="SignalP"/>
    </source>
</evidence>
<evidence type="ECO:0000313" key="2">
    <source>
        <dbReference type="EMBL" id="THJ35279.1"/>
    </source>
</evidence>
<organism evidence="2 3">
    <name type="scientific">Lampropedia aestuarii</name>
    <dbReference type="NCBI Taxonomy" id="2562762"/>
    <lineage>
        <taxon>Bacteria</taxon>
        <taxon>Pseudomonadati</taxon>
        <taxon>Pseudomonadota</taxon>
        <taxon>Betaproteobacteria</taxon>
        <taxon>Burkholderiales</taxon>
        <taxon>Comamonadaceae</taxon>
        <taxon>Lampropedia</taxon>
    </lineage>
</organism>
<name>A0A4S5BS94_9BURK</name>
<dbReference type="Proteomes" id="UP000306236">
    <property type="component" value="Unassembled WGS sequence"/>
</dbReference>
<keyword evidence="1" id="KW-0732">Signal</keyword>
<feature type="chain" id="PRO_5020579822" description="DUF4148 domain-containing protein" evidence="1">
    <location>
        <begin position="26"/>
        <end position="104"/>
    </location>
</feature>
<proteinExistence type="predicted"/>
<feature type="signal peptide" evidence="1">
    <location>
        <begin position="1"/>
        <end position="25"/>
    </location>
</feature>
<protein>
    <recommendedName>
        <fullName evidence="4">DUF4148 domain-containing protein</fullName>
    </recommendedName>
</protein>
<accession>A0A4S5BS94</accession>
<dbReference type="OrthoDB" id="8918735at2"/>
<dbReference type="EMBL" id="SSWX01000004">
    <property type="protein sequence ID" value="THJ35279.1"/>
    <property type="molecule type" value="Genomic_DNA"/>
</dbReference>